<name>A0A8K1FNJ1_PYTOL</name>
<dbReference type="GO" id="GO:0016020">
    <property type="term" value="C:membrane"/>
    <property type="evidence" value="ECO:0007669"/>
    <property type="project" value="UniProtKB-SubCell"/>
</dbReference>
<evidence type="ECO:0000256" key="5">
    <source>
        <dbReference type="SAM" id="MobiDB-lite"/>
    </source>
</evidence>
<feature type="transmembrane region" description="Helical" evidence="6">
    <location>
        <begin position="321"/>
        <end position="342"/>
    </location>
</feature>
<keyword evidence="9" id="KW-1185">Reference proteome</keyword>
<dbReference type="EMBL" id="SPLM01000001">
    <property type="protein sequence ID" value="TMW69451.1"/>
    <property type="molecule type" value="Genomic_DNA"/>
</dbReference>
<dbReference type="AlphaFoldDB" id="A0A8K1FNJ1"/>
<evidence type="ECO:0000313" key="9">
    <source>
        <dbReference type="Proteomes" id="UP000794436"/>
    </source>
</evidence>
<evidence type="ECO:0000256" key="3">
    <source>
        <dbReference type="ARBA" id="ARBA00022989"/>
    </source>
</evidence>
<evidence type="ECO:0000313" key="8">
    <source>
        <dbReference type="EMBL" id="TMW69451.1"/>
    </source>
</evidence>
<comment type="caution">
    <text evidence="8">The sequence shown here is derived from an EMBL/GenBank/DDBJ whole genome shotgun (WGS) entry which is preliminary data.</text>
</comment>
<feature type="transmembrane region" description="Helical" evidence="6">
    <location>
        <begin position="276"/>
        <end position="300"/>
    </location>
</feature>
<feature type="transmembrane region" description="Helical" evidence="6">
    <location>
        <begin position="108"/>
        <end position="126"/>
    </location>
</feature>
<comment type="subcellular location">
    <subcellularLocation>
        <location evidence="1">Membrane</location>
        <topology evidence="1">Multi-pass membrane protein</topology>
    </subcellularLocation>
</comment>
<dbReference type="PANTHER" id="PTHR10783:SF46">
    <property type="entry name" value="PROTEIN ERD1 HOMOLOG 2"/>
    <property type="match status" value="1"/>
</dbReference>
<keyword evidence="3 6" id="KW-1133">Transmembrane helix</keyword>
<accession>A0A8K1FNJ1</accession>
<feature type="domain" description="EXS" evidence="7">
    <location>
        <begin position="201"/>
        <end position="403"/>
    </location>
</feature>
<keyword evidence="4 6" id="KW-0472">Membrane</keyword>
<feature type="transmembrane region" description="Helical" evidence="6">
    <location>
        <begin position="24"/>
        <end position="44"/>
    </location>
</feature>
<evidence type="ECO:0000256" key="6">
    <source>
        <dbReference type="SAM" id="Phobius"/>
    </source>
</evidence>
<keyword evidence="2 6" id="KW-0812">Transmembrane</keyword>
<dbReference type="Pfam" id="PF03124">
    <property type="entry name" value="EXS"/>
    <property type="match status" value="1"/>
</dbReference>
<evidence type="ECO:0000256" key="1">
    <source>
        <dbReference type="ARBA" id="ARBA00004141"/>
    </source>
</evidence>
<dbReference type="PANTHER" id="PTHR10783">
    <property type="entry name" value="XENOTROPIC AND POLYTROPIC RETROVIRUS RECEPTOR 1-RELATED"/>
    <property type="match status" value="1"/>
</dbReference>
<dbReference type="GO" id="GO:0005737">
    <property type="term" value="C:cytoplasm"/>
    <property type="evidence" value="ECO:0007669"/>
    <property type="project" value="TreeGrafter"/>
</dbReference>
<evidence type="ECO:0000256" key="2">
    <source>
        <dbReference type="ARBA" id="ARBA00022692"/>
    </source>
</evidence>
<gene>
    <name evidence="8" type="ORF">Poli38472_001607</name>
</gene>
<evidence type="ECO:0000256" key="4">
    <source>
        <dbReference type="ARBA" id="ARBA00023136"/>
    </source>
</evidence>
<feature type="compositionally biased region" description="Polar residues" evidence="5">
    <location>
        <begin position="457"/>
        <end position="466"/>
    </location>
</feature>
<organism evidence="8 9">
    <name type="scientific">Pythium oligandrum</name>
    <name type="common">Mycoparasitic fungus</name>
    <dbReference type="NCBI Taxonomy" id="41045"/>
    <lineage>
        <taxon>Eukaryota</taxon>
        <taxon>Sar</taxon>
        <taxon>Stramenopiles</taxon>
        <taxon>Oomycota</taxon>
        <taxon>Peronosporomycetes</taxon>
        <taxon>Pythiales</taxon>
        <taxon>Pythiaceae</taxon>
        <taxon>Pythium</taxon>
    </lineage>
</organism>
<feature type="compositionally biased region" description="Acidic residues" evidence="5">
    <location>
        <begin position="405"/>
        <end position="415"/>
    </location>
</feature>
<feature type="compositionally biased region" description="Basic and acidic residues" evidence="5">
    <location>
        <begin position="416"/>
        <end position="434"/>
    </location>
</feature>
<sequence>MEPLVSMAVAAPAPSAPTHKVNTWFFMCGPLSLNVFLLGLAWNLRAFKLHDMAVDKVLDMRRDEIPTPRGLARFALSLMGVQMALFGFEWWRRGSQFGVDEVQMELLLVGYCFIAGLLLFCPFDIMHRKCRYSVIRKLSRCLWPFQNFSLDLPPHPTPFVEVFLADGLTSLSKFIQDSAVAWMLLSLSFSQELGELRTSYVSKMKSSPLPYFAASMPYIIRATQCLISFHRTTSANDRFLHLLNTLKYCSSLLVISVGAYPQIMGHVGVRLEKNTLFLFCAVFNSLYSFLWDVIMDWGLGQPNLPRRVMFLRHHLIYRPRWIYYGVIVVDFALRILWVTKWWDWQHFGVDFKMLSMVAEVVRRVIWNVLRVEWQCIKLEILGSKKLSEDSMELEQSLENMPLMTDDSDDDEDERGDNDPVRSLEMGELKKPRAKDDTIIAPAAITVATFSRADKQVTVVSDQSKGATTHHRRPQTSSGNEEEMGLTSASEEA</sequence>
<feature type="transmembrane region" description="Helical" evidence="6">
    <location>
        <begin position="70"/>
        <end position="88"/>
    </location>
</feature>
<dbReference type="OrthoDB" id="9970435at2759"/>
<dbReference type="Proteomes" id="UP000794436">
    <property type="component" value="Unassembled WGS sequence"/>
</dbReference>
<feature type="region of interest" description="Disordered" evidence="5">
    <location>
        <begin position="457"/>
        <end position="492"/>
    </location>
</feature>
<dbReference type="InterPro" id="IPR004342">
    <property type="entry name" value="EXS_C"/>
</dbReference>
<feature type="region of interest" description="Disordered" evidence="5">
    <location>
        <begin position="397"/>
        <end position="434"/>
    </location>
</feature>
<evidence type="ECO:0000259" key="7">
    <source>
        <dbReference type="PROSITE" id="PS51380"/>
    </source>
</evidence>
<reference evidence="8" key="1">
    <citation type="submission" date="2019-03" db="EMBL/GenBank/DDBJ databases">
        <title>Long read genome sequence of the mycoparasitic Pythium oligandrum ATCC 38472 isolated from sugarbeet rhizosphere.</title>
        <authorList>
            <person name="Gaulin E."/>
        </authorList>
    </citation>
    <scope>NUCLEOTIDE SEQUENCE</scope>
    <source>
        <strain evidence="8">ATCC 38472_TT</strain>
    </source>
</reference>
<proteinExistence type="predicted"/>
<protein>
    <recommendedName>
        <fullName evidence="7">EXS domain-containing protein</fullName>
    </recommendedName>
</protein>
<dbReference type="PROSITE" id="PS51380">
    <property type="entry name" value="EXS"/>
    <property type="match status" value="1"/>
</dbReference>